<dbReference type="EMBL" id="CP073118">
    <property type="protein sequence ID" value="UTG75546.1"/>
    <property type="molecule type" value="Genomic_DNA"/>
</dbReference>
<evidence type="ECO:0000256" key="1">
    <source>
        <dbReference type="SAM" id="MobiDB-lite"/>
    </source>
</evidence>
<dbReference type="AlphaFoldDB" id="A0A9X9N6U4"/>
<evidence type="ECO:0000313" key="3">
    <source>
        <dbReference type="Proteomes" id="UP001057336"/>
    </source>
</evidence>
<name>A0A9X9N6U4_NEISU</name>
<feature type="region of interest" description="Disordered" evidence="1">
    <location>
        <begin position="74"/>
        <end position="97"/>
    </location>
</feature>
<sequence length="97" mass="10708">MALFVGHFDTSHSYFPGGSTGFGGTMRGTWLSRLGVGLFGAGGREGWLDIFHLFVVGLIGTRILPRRKRALNAKPLQGRQKFETPAMRQADRKGKYP</sequence>
<protein>
    <submittedName>
        <fullName evidence="2">Uncharacterized protein</fullName>
    </submittedName>
</protein>
<dbReference type="Proteomes" id="UP001057336">
    <property type="component" value="Chromosome"/>
</dbReference>
<gene>
    <name evidence="2" type="ORF">KCG53_10770</name>
</gene>
<evidence type="ECO:0000313" key="2">
    <source>
        <dbReference type="EMBL" id="UTG75546.1"/>
    </source>
</evidence>
<proteinExistence type="predicted"/>
<reference evidence="2" key="1">
    <citation type="submission" date="2021-04" db="EMBL/GenBank/DDBJ databases">
        <title>Characterizing Neisseria spp. as novel respiratory pathobionts in bronchiectasis.</title>
        <authorList>
            <person name="Li L."/>
            <person name="Mac Aogain M."/>
            <person name="Xu T."/>
            <person name="Jaggi T.K."/>
            <person name="Chan L.Y."/>
            <person name="Keir H.R."/>
            <person name="Dicker A.J."/>
            <person name="Qu J."/>
            <person name="Liu Y."/>
            <person name="Chen H.S."/>
            <person name="Koh M.S."/>
            <person name="Ong T.H."/>
            <person name="Lim A.Y.H."/>
            <person name="Abisheganaden J."/>
            <person name="Low T.B."/>
            <person name="Oliver B.G."/>
            <person name="Tan N.S."/>
            <person name="Fang M."/>
            <person name="Chalmers J.D."/>
            <person name="Chotirmall S.H."/>
        </authorList>
    </citation>
    <scope>NUCLEOTIDE SEQUENCE</scope>
    <source>
        <strain evidence="2">CG0073</strain>
    </source>
</reference>
<organism evidence="2 3">
    <name type="scientific">Neisseria subflava</name>
    <dbReference type="NCBI Taxonomy" id="28449"/>
    <lineage>
        <taxon>Bacteria</taxon>
        <taxon>Pseudomonadati</taxon>
        <taxon>Pseudomonadota</taxon>
        <taxon>Betaproteobacteria</taxon>
        <taxon>Neisseriales</taxon>
        <taxon>Neisseriaceae</taxon>
        <taxon>Neisseria</taxon>
    </lineage>
</organism>
<accession>A0A9X9N6U4</accession>